<proteinExistence type="predicted"/>
<name>A0A1B0ZFD7_9MICO</name>
<dbReference type="STRING" id="1630135.DAD186_00980"/>
<dbReference type="AlphaFoldDB" id="A0A1B0ZFD7"/>
<gene>
    <name evidence="1" type="ORF">DAD186_00980</name>
</gene>
<dbReference type="EMBL" id="CP012117">
    <property type="protein sequence ID" value="ANP26657.1"/>
    <property type="molecule type" value="Genomic_DNA"/>
</dbReference>
<dbReference type="SUPFAM" id="SSF52540">
    <property type="entry name" value="P-loop containing nucleoside triphosphate hydrolases"/>
    <property type="match status" value="1"/>
</dbReference>
<dbReference type="PATRIC" id="fig|1630135.4.peg.103"/>
<dbReference type="KEGG" id="dva:DAD186_00980"/>
<accession>A0A1B0ZFD7</accession>
<evidence type="ECO:0008006" key="3">
    <source>
        <dbReference type="Google" id="ProtNLM"/>
    </source>
</evidence>
<dbReference type="Proteomes" id="UP000092596">
    <property type="component" value="Chromosome"/>
</dbReference>
<dbReference type="RefSeq" id="WP_065247052.1">
    <property type="nucleotide sequence ID" value="NZ_CP012117.1"/>
</dbReference>
<evidence type="ECO:0000313" key="2">
    <source>
        <dbReference type="Proteomes" id="UP000092596"/>
    </source>
</evidence>
<dbReference type="InterPro" id="IPR027417">
    <property type="entry name" value="P-loop_NTPase"/>
</dbReference>
<reference evidence="1 2" key="1">
    <citation type="submission" date="2015-06" db="EMBL/GenBank/DDBJ databases">
        <title>Investigation of pathophysiology for high-risk pregnancy and development of treatment modality based on it.</title>
        <authorList>
            <person name="Kim B.-C."/>
            <person name="Lim S."/>
        </authorList>
    </citation>
    <scope>NUCLEOTIDE SEQUENCE [LARGE SCALE GENOMIC DNA]</scope>
    <source>
        <strain evidence="1 2">AD1-86</strain>
    </source>
</reference>
<dbReference type="Gene3D" id="3.40.50.300">
    <property type="entry name" value="P-loop containing nucleotide triphosphate hydrolases"/>
    <property type="match status" value="1"/>
</dbReference>
<protein>
    <recommendedName>
        <fullName evidence="3">CobQ/CobB/MinD/ParA nucleotide binding domain-containing protein</fullName>
    </recommendedName>
</protein>
<evidence type="ECO:0000313" key="1">
    <source>
        <dbReference type="EMBL" id="ANP26657.1"/>
    </source>
</evidence>
<sequence>MNQKDRALKISKRKGEGGARRALRRVTGWIGNDETPTRIAQAQRDEQLPITTGRRVVFLGAHGGAGVTSLLVACAGYLAQARGGSVTVAGLRSTSDLAWFLGDNHHQRGVRLHDTPLVNARESIGEISRAQQVLLVDCDSHVTDEELSMLMPHVIVIVGRRTVQGIEKVENIREALGDKHGATIRLLRETPESGLGKPRGGIQLGDLVVIPQDQHLAGDSHVRVENISEPSRVALEELGALMMQLAVSR</sequence>
<organism evidence="1 2">
    <name type="scientific">Dermabacter vaginalis</name>
    <dbReference type="NCBI Taxonomy" id="1630135"/>
    <lineage>
        <taxon>Bacteria</taxon>
        <taxon>Bacillati</taxon>
        <taxon>Actinomycetota</taxon>
        <taxon>Actinomycetes</taxon>
        <taxon>Micrococcales</taxon>
        <taxon>Dermabacteraceae</taxon>
        <taxon>Dermabacter</taxon>
    </lineage>
</organism>